<dbReference type="KEGG" id="tva:5465961"/>
<name>A2DGN7_TRIV3</name>
<dbReference type="SUPFAM" id="SSF143081">
    <property type="entry name" value="BB1717-like"/>
    <property type="match status" value="1"/>
</dbReference>
<dbReference type="VEuPathDB" id="TrichDB:TVAG_110360"/>
<dbReference type="PANTHER" id="PTHR13604:SF0">
    <property type="entry name" value="ABASIC SITE PROCESSING PROTEIN HMCES"/>
    <property type="match status" value="1"/>
</dbReference>
<dbReference type="InterPro" id="IPR003738">
    <property type="entry name" value="SRAP"/>
</dbReference>
<evidence type="ECO:0000256" key="5">
    <source>
        <dbReference type="ARBA" id="ARBA00023124"/>
    </source>
</evidence>
<evidence type="ECO:0000256" key="4">
    <source>
        <dbReference type="ARBA" id="ARBA00022801"/>
    </source>
</evidence>
<dbReference type="RefSeq" id="XP_001581410.1">
    <property type="nucleotide sequence ID" value="XM_001581360.1"/>
</dbReference>
<dbReference type="InParanoid" id="A2DGN7"/>
<proteinExistence type="inferred from homology"/>
<evidence type="ECO:0000256" key="6">
    <source>
        <dbReference type="ARBA" id="ARBA00023125"/>
    </source>
</evidence>
<dbReference type="Pfam" id="PF02586">
    <property type="entry name" value="SRAP"/>
    <property type="match status" value="1"/>
</dbReference>
<accession>A2DGN7</accession>
<dbReference type="SMR" id="A2DGN7"/>
<evidence type="ECO:0000313" key="8">
    <source>
        <dbReference type="EMBL" id="EAY20424.1"/>
    </source>
</evidence>
<dbReference type="Gene3D" id="3.90.1680.10">
    <property type="entry name" value="SOS response associated peptidase-like"/>
    <property type="match status" value="1"/>
</dbReference>
<evidence type="ECO:0000256" key="2">
    <source>
        <dbReference type="ARBA" id="ARBA00022670"/>
    </source>
</evidence>
<evidence type="ECO:0000256" key="7">
    <source>
        <dbReference type="ARBA" id="ARBA00023239"/>
    </source>
</evidence>
<organism evidence="8 9">
    <name type="scientific">Trichomonas vaginalis (strain ATCC PRA-98 / G3)</name>
    <dbReference type="NCBI Taxonomy" id="412133"/>
    <lineage>
        <taxon>Eukaryota</taxon>
        <taxon>Metamonada</taxon>
        <taxon>Parabasalia</taxon>
        <taxon>Trichomonadida</taxon>
        <taxon>Trichomonadidae</taxon>
        <taxon>Trichomonas</taxon>
    </lineage>
</organism>
<sequence>MCGRFALNRALTQLLANVNARRIQENGFQFNPSNNISPTNPAPILANQIIQLLKWGIQTGSQPLINARSETVVEKFNKDIMTRRCVIPADGYFEWNKQSQPYFFHKRNNELLFLAGFYTQHNEFVILTRDSVNDIKKVHPRMPIILSQDEIALWESPKFEYFLKCNPPQIYFYPVSREALRPGYTGADCVKPINGSKQQLTMMDMFKSVKKDKPDLKTMLVKA</sequence>
<dbReference type="eggNOG" id="KOG2618">
    <property type="taxonomic scope" value="Eukaryota"/>
</dbReference>
<dbReference type="AlphaFoldDB" id="A2DGN7"/>
<keyword evidence="2" id="KW-0645">Protease</keyword>
<reference evidence="8" key="1">
    <citation type="submission" date="2006-10" db="EMBL/GenBank/DDBJ databases">
        <authorList>
            <person name="Amadeo P."/>
            <person name="Zhao Q."/>
            <person name="Wortman J."/>
            <person name="Fraser-Liggett C."/>
            <person name="Carlton J."/>
        </authorList>
    </citation>
    <scope>NUCLEOTIDE SEQUENCE</scope>
    <source>
        <strain evidence="8">G3</strain>
    </source>
</reference>
<dbReference type="InterPro" id="IPR036590">
    <property type="entry name" value="SRAP-like"/>
</dbReference>
<gene>
    <name evidence="8" type="ORF">TVAG_110360</name>
</gene>
<evidence type="ECO:0000256" key="1">
    <source>
        <dbReference type="ARBA" id="ARBA00008136"/>
    </source>
</evidence>
<dbReference type="EMBL" id="DS113198">
    <property type="protein sequence ID" value="EAY20424.1"/>
    <property type="molecule type" value="Genomic_DNA"/>
</dbReference>
<evidence type="ECO:0000313" key="9">
    <source>
        <dbReference type="Proteomes" id="UP000001542"/>
    </source>
</evidence>
<keyword evidence="4" id="KW-0378">Hydrolase</keyword>
<dbReference type="GO" id="GO:0008233">
    <property type="term" value="F:peptidase activity"/>
    <property type="evidence" value="ECO:0007669"/>
    <property type="project" value="UniProtKB-KW"/>
</dbReference>
<dbReference type="GO" id="GO:0003697">
    <property type="term" value="F:single-stranded DNA binding"/>
    <property type="evidence" value="ECO:0007669"/>
    <property type="project" value="InterPro"/>
</dbReference>
<keyword evidence="9" id="KW-1185">Reference proteome</keyword>
<reference evidence="8" key="2">
    <citation type="journal article" date="2007" name="Science">
        <title>Draft genome sequence of the sexually transmitted pathogen Trichomonas vaginalis.</title>
        <authorList>
            <person name="Carlton J.M."/>
            <person name="Hirt R.P."/>
            <person name="Silva J.C."/>
            <person name="Delcher A.L."/>
            <person name="Schatz M."/>
            <person name="Zhao Q."/>
            <person name="Wortman J.R."/>
            <person name="Bidwell S.L."/>
            <person name="Alsmark U.C.M."/>
            <person name="Besteiro S."/>
            <person name="Sicheritz-Ponten T."/>
            <person name="Noel C.J."/>
            <person name="Dacks J.B."/>
            <person name="Foster P.G."/>
            <person name="Simillion C."/>
            <person name="Van de Peer Y."/>
            <person name="Miranda-Saavedra D."/>
            <person name="Barton G.J."/>
            <person name="Westrop G.D."/>
            <person name="Mueller S."/>
            <person name="Dessi D."/>
            <person name="Fiori P.L."/>
            <person name="Ren Q."/>
            <person name="Paulsen I."/>
            <person name="Zhang H."/>
            <person name="Bastida-Corcuera F.D."/>
            <person name="Simoes-Barbosa A."/>
            <person name="Brown M.T."/>
            <person name="Hayes R.D."/>
            <person name="Mukherjee M."/>
            <person name="Okumura C.Y."/>
            <person name="Schneider R."/>
            <person name="Smith A.J."/>
            <person name="Vanacova S."/>
            <person name="Villalvazo M."/>
            <person name="Haas B.J."/>
            <person name="Pertea M."/>
            <person name="Feldblyum T.V."/>
            <person name="Utterback T.R."/>
            <person name="Shu C.L."/>
            <person name="Osoegawa K."/>
            <person name="de Jong P.J."/>
            <person name="Hrdy I."/>
            <person name="Horvathova L."/>
            <person name="Zubacova Z."/>
            <person name="Dolezal P."/>
            <person name="Malik S.B."/>
            <person name="Logsdon J.M. Jr."/>
            <person name="Henze K."/>
            <person name="Gupta A."/>
            <person name="Wang C.C."/>
            <person name="Dunne R.L."/>
            <person name="Upcroft J.A."/>
            <person name="Upcroft P."/>
            <person name="White O."/>
            <person name="Salzberg S.L."/>
            <person name="Tang P."/>
            <person name="Chiu C.-H."/>
            <person name="Lee Y.-S."/>
            <person name="Embley T.M."/>
            <person name="Coombs G.H."/>
            <person name="Mottram J.C."/>
            <person name="Tachezy J."/>
            <person name="Fraser-Liggett C.M."/>
            <person name="Johnson P.J."/>
        </authorList>
    </citation>
    <scope>NUCLEOTIDE SEQUENCE [LARGE SCALE GENOMIC DNA]</scope>
    <source>
        <strain evidence="8">G3</strain>
    </source>
</reference>
<dbReference type="VEuPathDB" id="TrichDB:TVAGG3_0997700"/>
<dbReference type="STRING" id="5722.A2DGN7"/>
<dbReference type="OrthoDB" id="2111841at2759"/>
<dbReference type="GO" id="GO:0016829">
    <property type="term" value="F:lyase activity"/>
    <property type="evidence" value="ECO:0007669"/>
    <property type="project" value="UniProtKB-KW"/>
</dbReference>
<dbReference type="GO" id="GO:0106300">
    <property type="term" value="P:protein-DNA covalent cross-linking repair"/>
    <property type="evidence" value="ECO:0007669"/>
    <property type="project" value="InterPro"/>
</dbReference>
<keyword evidence="6" id="KW-0238">DNA-binding</keyword>
<protein>
    <submittedName>
        <fullName evidence="8">Uncharacterized ACR, COG2135 family protein</fullName>
    </submittedName>
</protein>
<keyword evidence="5" id="KW-0190">Covalent protein-DNA linkage</keyword>
<evidence type="ECO:0000256" key="3">
    <source>
        <dbReference type="ARBA" id="ARBA00022763"/>
    </source>
</evidence>
<keyword evidence="7" id="KW-0456">Lyase</keyword>
<comment type="similarity">
    <text evidence="1">Belongs to the SOS response-associated peptidase family.</text>
</comment>
<dbReference type="GO" id="GO:0006508">
    <property type="term" value="P:proteolysis"/>
    <property type="evidence" value="ECO:0007669"/>
    <property type="project" value="UniProtKB-KW"/>
</dbReference>
<dbReference type="Proteomes" id="UP000001542">
    <property type="component" value="Unassembled WGS sequence"/>
</dbReference>
<dbReference type="PANTHER" id="PTHR13604">
    <property type="entry name" value="DC12-RELATED"/>
    <property type="match status" value="1"/>
</dbReference>
<keyword evidence="3" id="KW-0227">DNA damage</keyword>